<gene>
    <name evidence="1" type="ORF">PENVUL_c002G09548</name>
</gene>
<dbReference type="OrthoDB" id="4358152at2759"/>
<name>A0A1V6SDJ8_9EURO</name>
<organism evidence="1 2">
    <name type="scientific">Penicillium vulpinum</name>
    <dbReference type="NCBI Taxonomy" id="29845"/>
    <lineage>
        <taxon>Eukaryota</taxon>
        <taxon>Fungi</taxon>
        <taxon>Dikarya</taxon>
        <taxon>Ascomycota</taxon>
        <taxon>Pezizomycotina</taxon>
        <taxon>Eurotiomycetes</taxon>
        <taxon>Eurotiomycetidae</taxon>
        <taxon>Eurotiales</taxon>
        <taxon>Aspergillaceae</taxon>
        <taxon>Penicillium</taxon>
    </lineage>
</organism>
<proteinExistence type="predicted"/>
<evidence type="ECO:0000313" key="1">
    <source>
        <dbReference type="EMBL" id="OQE11829.1"/>
    </source>
</evidence>
<evidence type="ECO:0000313" key="2">
    <source>
        <dbReference type="Proteomes" id="UP000191518"/>
    </source>
</evidence>
<protein>
    <recommendedName>
        <fullName evidence="3">F-box domain-containing protein</fullName>
    </recommendedName>
</protein>
<dbReference type="EMBL" id="MDYP01000002">
    <property type="protein sequence ID" value="OQE11829.1"/>
    <property type="molecule type" value="Genomic_DNA"/>
</dbReference>
<dbReference type="AlphaFoldDB" id="A0A1V6SDJ8"/>
<accession>A0A1V6SDJ8</accession>
<reference evidence="2" key="1">
    <citation type="journal article" date="2017" name="Nat. Microbiol.">
        <title>Global analysis of biosynthetic gene clusters reveals vast potential of secondary metabolite production in Penicillium species.</title>
        <authorList>
            <person name="Nielsen J.C."/>
            <person name="Grijseels S."/>
            <person name="Prigent S."/>
            <person name="Ji B."/>
            <person name="Dainat J."/>
            <person name="Nielsen K.F."/>
            <person name="Frisvad J.C."/>
            <person name="Workman M."/>
            <person name="Nielsen J."/>
        </authorList>
    </citation>
    <scope>NUCLEOTIDE SEQUENCE [LARGE SCALE GENOMIC DNA]</scope>
    <source>
        <strain evidence="2">IBT 29486</strain>
    </source>
</reference>
<keyword evidence="2" id="KW-1185">Reference proteome</keyword>
<evidence type="ECO:0008006" key="3">
    <source>
        <dbReference type="Google" id="ProtNLM"/>
    </source>
</evidence>
<comment type="caution">
    <text evidence="1">The sequence shown here is derived from an EMBL/GenBank/DDBJ whole genome shotgun (WGS) entry which is preliminary data.</text>
</comment>
<dbReference type="Proteomes" id="UP000191518">
    <property type="component" value="Unassembled WGS sequence"/>
</dbReference>
<dbReference type="STRING" id="29845.A0A1V6SDJ8"/>
<sequence>MDAFQKLPVEIVLSIVHHTADFFGVYSLLQVSPCMRSVFEANHSRLLEDLLTTCPSTSYELHQLVRIAVLIRTPSFKPLNFDEFALASHASALTGLQSLSEASAYEMIKIAARIQHLACVCLSKMLQSFRDAQYDPVFPKLWETNGTDPFSWIEEFRVYRILWRLQIRSDLQLAAAAQDKSGEDWGGWGWPSTEIQKLATYFDMSHMQAQQTHGVADILRELGALFSHEQEVLGPSLRDDMSPDFQYPMPLIESLQISTPDKKPIWCPPALPEDTGVDKIWGRSTRSCRISKQGVFYKAIQRDFPFQPGVYVTGLDDLRPFYRTGVFIWDNWRMYSLRLISMKSGDDPRAPYGCNFELLLETPDGAWVDPALTGRGDLQKTWSALLQRSIGGSESIHRRI</sequence>